<keyword evidence="1" id="KW-0812">Transmembrane</keyword>
<name>A0A1L7XVW4_9HELO</name>
<feature type="chain" id="PRO_5012815138" description="Extracellular membrane protein CFEM domain-containing protein" evidence="2">
    <location>
        <begin position="23"/>
        <end position="268"/>
    </location>
</feature>
<protein>
    <recommendedName>
        <fullName evidence="5">Extracellular membrane protein CFEM domain-containing protein</fullName>
    </recommendedName>
</protein>
<dbReference type="Proteomes" id="UP000184330">
    <property type="component" value="Unassembled WGS sequence"/>
</dbReference>
<dbReference type="EMBL" id="FJOG01000065">
    <property type="protein sequence ID" value="CZR69129.1"/>
    <property type="molecule type" value="Genomic_DNA"/>
</dbReference>
<evidence type="ECO:0000313" key="3">
    <source>
        <dbReference type="EMBL" id="CZR69129.1"/>
    </source>
</evidence>
<accession>A0A1L7XVW4</accession>
<feature type="signal peptide" evidence="2">
    <location>
        <begin position="1"/>
        <end position="22"/>
    </location>
</feature>
<organism evidence="3 4">
    <name type="scientific">Phialocephala subalpina</name>
    <dbReference type="NCBI Taxonomy" id="576137"/>
    <lineage>
        <taxon>Eukaryota</taxon>
        <taxon>Fungi</taxon>
        <taxon>Dikarya</taxon>
        <taxon>Ascomycota</taxon>
        <taxon>Pezizomycotina</taxon>
        <taxon>Leotiomycetes</taxon>
        <taxon>Helotiales</taxon>
        <taxon>Mollisiaceae</taxon>
        <taxon>Phialocephala</taxon>
        <taxon>Phialocephala fortinii species complex</taxon>
    </lineage>
</organism>
<keyword evidence="1" id="KW-1133">Transmembrane helix</keyword>
<dbReference type="OrthoDB" id="3777625at2759"/>
<keyword evidence="2" id="KW-0732">Signal</keyword>
<reference evidence="3 4" key="1">
    <citation type="submission" date="2016-03" db="EMBL/GenBank/DDBJ databases">
        <authorList>
            <person name="Ploux O."/>
        </authorList>
    </citation>
    <scope>NUCLEOTIDE SEQUENCE [LARGE SCALE GENOMIC DNA]</scope>
    <source>
        <strain evidence="3 4">UAMH 11012</strain>
    </source>
</reference>
<gene>
    <name evidence="3" type="ORF">PAC_19029</name>
</gene>
<keyword evidence="4" id="KW-1185">Reference proteome</keyword>
<sequence length="268" mass="29190">MTLTLTFHVVLFFTITTEIVAAFTRNHASLIPTRTASNQPQKSFHIQPRDTSTAVVNFDALASATCAFSLCVYPNVGTAYVSPPCTAVATPCPSVSAAAAGGTNCSTFPLECYCQQPIPLYCAWSCSWYQWFLAEDWFKTQCPNIPPIDFNSAPKCARKCLSEESINYGCVGSTRNCFCSHGSVFDCEKQCSQAVQNSLASWYADQCEVSLSEANKEIGVAGSKNVTATLFKLPEKLHWYEIVPVVTASISGAIFIGIIFMNGLFIGW</sequence>
<proteinExistence type="predicted"/>
<evidence type="ECO:0008006" key="5">
    <source>
        <dbReference type="Google" id="ProtNLM"/>
    </source>
</evidence>
<evidence type="ECO:0000256" key="2">
    <source>
        <dbReference type="SAM" id="SignalP"/>
    </source>
</evidence>
<evidence type="ECO:0000256" key="1">
    <source>
        <dbReference type="SAM" id="Phobius"/>
    </source>
</evidence>
<feature type="transmembrane region" description="Helical" evidence="1">
    <location>
        <begin position="242"/>
        <end position="266"/>
    </location>
</feature>
<evidence type="ECO:0000313" key="4">
    <source>
        <dbReference type="Proteomes" id="UP000184330"/>
    </source>
</evidence>
<dbReference type="AlphaFoldDB" id="A0A1L7XVW4"/>
<keyword evidence="1" id="KW-0472">Membrane</keyword>